<accession>A0ABT9Y3Z1</accession>
<dbReference type="PANTHER" id="PTHR30096">
    <property type="entry name" value="4,5-DOPA DIOXYGENASE EXTRADIOL-LIKE PROTEIN"/>
    <property type="match status" value="1"/>
</dbReference>
<feature type="domain" description="Extradiol ring-cleavage dioxygenase class III enzyme subunit B" evidence="6">
    <location>
        <begin position="36"/>
        <end position="231"/>
    </location>
</feature>
<reference evidence="7 8" key="1">
    <citation type="submission" date="2023-07" db="EMBL/GenBank/DDBJ databases">
        <title>Genomic Encyclopedia of Type Strains, Phase IV (KMG-IV): sequencing the most valuable type-strain genomes for metagenomic binning, comparative biology and taxonomic classification.</title>
        <authorList>
            <person name="Goeker M."/>
        </authorList>
    </citation>
    <scope>NUCLEOTIDE SEQUENCE [LARGE SCALE GENOMIC DNA]</scope>
    <source>
        <strain evidence="7 8">DSM 16980</strain>
    </source>
</reference>
<keyword evidence="4" id="KW-0862">Zinc</keyword>
<organism evidence="7 8">
    <name type="scientific">Pectinatus haikarae</name>
    <dbReference type="NCBI Taxonomy" id="349096"/>
    <lineage>
        <taxon>Bacteria</taxon>
        <taxon>Bacillati</taxon>
        <taxon>Bacillota</taxon>
        <taxon>Negativicutes</taxon>
        <taxon>Selenomonadales</taxon>
        <taxon>Selenomonadaceae</taxon>
        <taxon>Pectinatus</taxon>
    </lineage>
</organism>
<keyword evidence="8" id="KW-1185">Reference proteome</keyword>
<gene>
    <name evidence="7" type="ORF">J2S01_000233</name>
</gene>
<evidence type="ECO:0000313" key="8">
    <source>
        <dbReference type="Proteomes" id="UP001239167"/>
    </source>
</evidence>
<dbReference type="RefSeq" id="WP_307222435.1">
    <property type="nucleotide sequence ID" value="NZ_CP116940.1"/>
</dbReference>
<evidence type="ECO:0000313" key="7">
    <source>
        <dbReference type="EMBL" id="MDQ0202548.1"/>
    </source>
</evidence>
<dbReference type="SUPFAM" id="SSF53213">
    <property type="entry name" value="LigB-like"/>
    <property type="match status" value="1"/>
</dbReference>
<keyword evidence="7" id="KW-0223">Dioxygenase</keyword>
<evidence type="ECO:0000256" key="5">
    <source>
        <dbReference type="ARBA" id="ARBA00023002"/>
    </source>
</evidence>
<dbReference type="PIRSF" id="PIRSF006157">
    <property type="entry name" value="Doxgns_DODA"/>
    <property type="match status" value="1"/>
</dbReference>
<dbReference type="Pfam" id="PF02900">
    <property type="entry name" value="LigB"/>
    <property type="match status" value="1"/>
</dbReference>
<evidence type="ECO:0000256" key="2">
    <source>
        <dbReference type="ARBA" id="ARBA00007581"/>
    </source>
</evidence>
<comment type="caution">
    <text evidence="7">The sequence shown here is derived from an EMBL/GenBank/DDBJ whole genome shotgun (WGS) entry which is preliminary data.</text>
</comment>
<dbReference type="EMBL" id="JAUSUE010000001">
    <property type="protein sequence ID" value="MDQ0202548.1"/>
    <property type="molecule type" value="Genomic_DNA"/>
</dbReference>
<evidence type="ECO:0000259" key="6">
    <source>
        <dbReference type="Pfam" id="PF02900"/>
    </source>
</evidence>
<dbReference type="Proteomes" id="UP001239167">
    <property type="component" value="Unassembled WGS sequence"/>
</dbReference>
<proteinExistence type="inferred from homology"/>
<dbReference type="Gene3D" id="3.40.830.10">
    <property type="entry name" value="LigB-like"/>
    <property type="match status" value="1"/>
</dbReference>
<dbReference type="NCBIfam" id="NF007914">
    <property type="entry name" value="PRK10628.1"/>
    <property type="match status" value="1"/>
</dbReference>
<dbReference type="PANTHER" id="PTHR30096:SF0">
    <property type="entry name" value="4,5-DOPA DIOXYGENASE EXTRADIOL-LIKE PROTEIN"/>
    <property type="match status" value="1"/>
</dbReference>
<keyword evidence="3" id="KW-0479">Metal-binding</keyword>
<sequence length="255" mass="28321">MGKMPVLFVGHGSPMNAIEDNEFSLRWHSLPELIPEPKAILSISAHWYTDGTRISTAAEPKTIYDMYGFPKELYEVRYPVKGAPELARHTGGIISAAVAEDNTWGIDHGTWSVLHRMYPKADIPVYQLSVDKNASPEQHMQIGKELASLRDDGVLIFASGNVVHNLALVDWEMPGGHSWAKIFDSFIKQKIAAKEYKAVLDYKQAGESARLAFFSPDHFYPLLYAIGASANEDKLTVFNEGCTLGALSMTSYLWG</sequence>
<keyword evidence="5 7" id="KW-0560">Oxidoreductase</keyword>
<name>A0ABT9Y3Z1_9FIRM</name>
<dbReference type="GO" id="GO:0051213">
    <property type="term" value="F:dioxygenase activity"/>
    <property type="evidence" value="ECO:0007669"/>
    <property type="project" value="UniProtKB-KW"/>
</dbReference>
<comment type="cofactor">
    <cofactor evidence="1">
        <name>Zn(2+)</name>
        <dbReference type="ChEBI" id="CHEBI:29105"/>
    </cofactor>
</comment>
<evidence type="ECO:0000256" key="4">
    <source>
        <dbReference type="ARBA" id="ARBA00022833"/>
    </source>
</evidence>
<protein>
    <submittedName>
        <fullName evidence="7">4,5-DOPA dioxygenase extradiol</fullName>
        <ecNumber evidence="7">1.13.11.-</ecNumber>
    </submittedName>
</protein>
<dbReference type="InterPro" id="IPR004183">
    <property type="entry name" value="Xdiol_dOase_suB"/>
</dbReference>
<evidence type="ECO:0000256" key="3">
    <source>
        <dbReference type="ARBA" id="ARBA00022723"/>
    </source>
</evidence>
<comment type="similarity">
    <text evidence="2">Belongs to the DODA-type extradiol aromatic ring-opening dioxygenase family.</text>
</comment>
<dbReference type="InterPro" id="IPR014436">
    <property type="entry name" value="Extradiol_dOase_DODA"/>
</dbReference>
<evidence type="ECO:0000256" key="1">
    <source>
        <dbReference type="ARBA" id="ARBA00001947"/>
    </source>
</evidence>
<dbReference type="CDD" id="cd07363">
    <property type="entry name" value="45_DOPA_Dioxygenase"/>
    <property type="match status" value="1"/>
</dbReference>
<dbReference type="EC" id="1.13.11.-" evidence="7"/>